<protein>
    <submittedName>
        <fullName evidence="1">2310_t:CDS:1</fullName>
    </submittedName>
</protein>
<accession>A0A9N9IXF8</accession>
<reference evidence="1" key="1">
    <citation type="submission" date="2021-06" db="EMBL/GenBank/DDBJ databases">
        <authorList>
            <person name="Kallberg Y."/>
            <person name="Tangrot J."/>
            <person name="Rosling A."/>
        </authorList>
    </citation>
    <scope>NUCLEOTIDE SEQUENCE</scope>
    <source>
        <strain evidence="1">MA453B</strain>
    </source>
</reference>
<name>A0A9N9IXF8_9GLOM</name>
<organism evidence="1 2">
    <name type="scientific">Dentiscutata erythropus</name>
    <dbReference type="NCBI Taxonomy" id="1348616"/>
    <lineage>
        <taxon>Eukaryota</taxon>
        <taxon>Fungi</taxon>
        <taxon>Fungi incertae sedis</taxon>
        <taxon>Mucoromycota</taxon>
        <taxon>Glomeromycotina</taxon>
        <taxon>Glomeromycetes</taxon>
        <taxon>Diversisporales</taxon>
        <taxon>Gigasporaceae</taxon>
        <taxon>Dentiscutata</taxon>
    </lineage>
</organism>
<keyword evidence="2" id="KW-1185">Reference proteome</keyword>
<gene>
    <name evidence="1" type="ORF">DERYTH_LOCUS17242</name>
</gene>
<comment type="caution">
    <text evidence="1">The sequence shown here is derived from an EMBL/GenBank/DDBJ whole genome shotgun (WGS) entry which is preliminary data.</text>
</comment>
<dbReference type="OrthoDB" id="2438612at2759"/>
<sequence>MSKYKVALISRGEILQDLHFGPNAKDWWISRPTNNDVTYTHLYPIRFGMKTLTTINQHVFIITVVQDGFESGYLCQSEALRSNVCKSSLEAVTSTYQQAFLKKTRFNGLLVMGFDDLEICKMLLTDIPFHPYTFKIRNNINLTVFGIGKSNNPDWKYARKGYQSSFVYNFRKTRALFFQKFSNKEAIVKIYQNSQEAYTFRDTDPNTVWNQIGILTQFTGSTIFGLEHEQTISEINKEQTLTCTVEDWQNEQIMNRLFNYHLKKFIVTSIEWKKFFIFWQNQESNIIELTTQLKKIYPPGYTIKDRELRAWKALLRHTGCTNITPFGKDSAVNPKISQHSILKSSWFVPLSYKSGTSSQRPTVDQLKSDEENICGNLLTLGWALKENQKFGKKGAGKRISKHVIAHLEGYFLASNANKSERYSAEEMHKELIDLAKEGSLEKNDIPKVSTIQNWIARYAAQHKQKMAKMIFQ</sequence>
<evidence type="ECO:0000313" key="1">
    <source>
        <dbReference type="EMBL" id="CAG8754993.1"/>
    </source>
</evidence>
<feature type="non-terminal residue" evidence="1">
    <location>
        <position position="1"/>
    </location>
</feature>
<dbReference type="AlphaFoldDB" id="A0A9N9IXF8"/>
<dbReference type="Proteomes" id="UP000789405">
    <property type="component" value="Unassembled WGS sequence"/>
</dbReference>
<proteinExistence type="predicted"/>
<evidence type="ECO:0000313" key="2">
    <source>
        <dbReference type="Proteomes" id="UP000789405"/>
    </source>
</evidence>
<dbReference type="EMBL" id="CAJVPY010016034">
    <property type="protein sequence ID" value="CAG8754993.1"/>
    <property type="molecule type" value="Genomic_DNA"/>
</dbReference>